<dbReference type="EMBL" id="AOGX02000015">
    <property type="protein sequence ID" value="EOQ89336.1"/>
    <property type="molecule type" value="Genomic_DNA"/>
</dbReference>
<sequence>MKKVQIDETLGICLDPILSLEKRLQPKLTVAYSAFGCLAIGLGKNQNYPICQTGSNNFS</sequence>
<evidence type="ECO:0000313" key="2">
    <source>
        <dbReference type="Proteomes" id="UP000013996"/>
    </source>
</evidence>
<accession>A0A5E8HH74</accession>
<dbReference type="RefSeq" id="WP_015676915.1">
    <property type="nucleotide sequence ID" value="NZ_AOGX02000015.1"/>
</dbReference>
<dbReference type="AlphaFoldDB" id="A0A5E8HH74"/>
<evidence type="ECO:0000313" key="1">
    <source>
        <dbReference type="EMBL" id="EOQ89336.1"/>
    </source>
</evidence>
<dbReference type="STRING" id="1249483.LEP1GSC202_0687"/>
<proteinExistence type="predicted"/>
<protein>
    <submittedName>
        <fullName evidence="1">Uncharacterized protein</fullName>
    </submittedName>
</protein>
<gene>
    <name evidence="1" type="ORF">LEP1GSC202_0687</name>
</gene>
<reference evidence="1 2" key="1">
    <citation type="submission" date="2013-04" db="EMBL/GenBank/DDBJ databases">
        <authorList>
            <person name="Harkins D.M."/>
            <person name="Durkin A.S."/>
            <person name="Brinkac L.M."/>
            <person name="Haft D.H."/>
            <person name="Selengut J.D."/>
            <person name="Sanka R."/>
            <person name="DePew J."/>
            <person name="Purushe J."/>
            <person name="Hartskeerl R.A."/>
            <person name="Ahmed A."/>
            <person name="van der Linden H."/>
            <person name="Goris M.G.A."/>
            <person name="Vinetz J.M."/>
            <person name="Sutton G.G."/>
            <person name="Nierman W.C."/>
            <person name="Fouts D.E."/>
        </authorList>
    </citation>
    <scope>NUCLEOTIDE SEQUENCE [LARGE SCALE GENOMIC DNA]</scope>
    <source>
        <strain evidence="1 2">Sao Paulo</strain>
    </source>
</reference>
<dbReference type="Proteomes" id="UP000013996">
    <property type="component" value="Unassembled WGS sequence"/>
</dbReference>
<organism evidence="1 2">
    <name type="scientific">Leptospira yanagawae serovar Saopaulo str. Sao Paulo = ATCC 700523</name>
    <dbReference type="NCBI Taxonomy" id="1249483"/>
    <lineage>
        <taxon>Bacteria</taxon>
        <taxon>Pseudomonadati</taxon>
        <taxon>Spirochaetota</taxon>
        <taxon>Spirochaetia</taxon>
        <taxon>Leptospirales</taxon>
        <taxon>Leptospiraceae</taxon>
        <taxon>Leptospira</taxon>
    </lineage>
</organism>
<name>A0A5E8HH74_9LEPT</name>
<comment type="caution">
    <text evidence="1">The sequence shown here is derived from an EMBL/GenBank/DDBJ whole genome shotgun (WGS) entry which is preliminary data.</text>
</comment>